<protein>
    <submittedName>
        <fullName evidence="3">Uncharacterized protein</fullName>
    </submittedName>
</protein>
<evidence type="ECO:0000313" key="3">
    <source>
        <dbReference type="EMBL" id="TNM97851.1"/>
    </source>
</evidence>
<dbReference type="EMBL" id="SWLE01000007">
    <property type="protein sequence ID" value="TNM97851.1"/>
    <property type="molecule type" value="Genomic_DNA"/>
</dbReference>
<comment type="caution">
    <text evidence="3">The sequence shown here is derived from an EMBL/GenBank/DDBJ whole genome shotgun (WGS) entry which is preliminary data.</text>
</comment>
<keyword evidence="4" id="KW-1185">Reference proteome</keyword>
<reference evidence="3 4" key="1">
    <citation type="submission" date="2019-04" db="EMBL/GenBank/DDBJ databases">
        <title>The sequence and de novo assembly of Takifugu bimaculatus genome using PacBio and Hi-C technologies.</title>
        <authorList>
            <person name="Xu P."/>
            <person name="Liu B."/>
            <person name="Zhou Z."/>
        </authorList>
    </citation>
    <scope>NUCLEOTIDE SEQUENCE [LARGE SCALE GENOMIC DNA]</scope>
    <source>
        <strain evidence="3">TB-2018</strain>
        <tissue evidence="3">Muscle</tissue>
    </source>
</reference>
<dbReference type="Proteomes" id="UP000516260">
    <property type="component" value="Chromosome 15"/>
</dbReference>
<organism evidence="3 4">
    <name type="scientific">Takifugu bimaculatus</name>
    <dbReference type="NCBI Taxonomy" id="433685"/>
    <lineage>
        <taxon>Eukaryota</taxon>
        <taxon>Metazoa</taxon>
        <taxon>Chordata</taxon>
        <taxon>Craniata</taxon>
        <taxon>Vertebrata</taxon>
        <taxon>Euteleostomi</taxon>
        <taxon>Actinopterygii</taxon>
        <taxon>Neopterygii</taxon>
        <taxon>Teleostei</taxon>
        <taxon>Neoteleostei</taxon>
        <taxon>Acanthomorphata</taxon>
        <taxon>Eupercaria</taxon>
        <taxon>Tetraodontiformes</taxon>
        <taxon>Tetradontoidea</taxon>
        <taxon>Tetraodontidae</taxon>
        <taxon>Takifugu</taxon>
    </lineage>
</organism>
<evidence type="ECO:0000256" key="2">
    <source>
        <dbReference type="SAM" id="Phobius"/>
    </source>
</evidence>
<feature type="region of interest" description="Disordered" evidence="1">
    <location>
        <begin position="55"/>
        <end position="75"/>
    </location>
</feature>
<proteinExistence type="predicted"/>
<accession>A0A4Z2C094</accession>
<keyword evidence="2" id="KW-0472">Membrane</keyword>
<keyword evidence="2" id="KW-0812">Transmembrane</keyword>
<name>A0A4Z2C094_9TELE</name>
<sequence>MDNATCVFGNNTGTCLGSGSASGAPAWPVVFLLLLLIPAGVVVYKYRSKIRRTFQSAPRTSQKKEAGNEAPVADSHPYIHVRGQRSVKQMPIYENLTTQKAKGNTSLVNQRGAPSDHGEDMYLQCDFSDDAIYSNDPACNLAILADSSEDLYILPDA</sequence>
<keyword evidence="2" id="KW-1133">Transmembrane helix</keyword>
<dbReference type="AlphaFoldDB" id="A0A4Z2C094"/>
<evidence type="ECO:0000313" key="4">
    <source>
        <dbReference type="Proteomes" id="UP000516260"/>
    </source>
</evidence>
<gene>
    <name evidence="3" type="ORF">fugu_014097</name>
</gene>
<feature type="transmembrane region" description="Helical" evidence="2">
    <location>
        <begin position="26"/>
        <end position="44"/>
    </location>
</feature>
<evidence type="ECO:0000256" key="1">
    <source>
        <dbReference type="SAM" id="MobiDB-lite"/>
    </source>
</evidence>